<comment type="caution">
    <text evidence="1">The sequence shown here is derived from an EMBL/GenBank/DDBJ whole genome shotgun (WGS) entry which is preliminary data.</text>
</comment>
<accession>A0ACC2VQ91</accession>
<dbReference type="EMBL" id="JASBWT010000010">
    <property type="protein sequence ID" value="KAJ9101189.1"/>
    <property type="molecule type" value="Genomic_DNA"/>
</dbReference>
<gene>
    <name evidence="1" type="ORF">QFC21_003408</name>
</gene>
<evidence type="ECO:0000313" key="1">
    <source>
        <dbReference type="EMBL" id="KAJ9101189.1"/>
    </source>
</evidence>
<protein>
    <submittedName>
        <fullName evidence="1">Uncharacterized protein</fullName>
    </submittedName>
</protein>
<proteinExistence type="predicted"/>
<keyword evidence="2" id="KW-1185">Reference proteome</keyword>
<name>A0ACC2VQ91_9TREE</name>
<dbReference type="Proteomes" id="UP001227268">
    <property type="component" value="Unassembled WGS sequence"/>
</dbReference>
<organism evidence="1 2">
    <name type="scientific">Naganishia friedmannii</name>
    <dbReference type="NCBI Taxonomy" id="89922"/>
    <lineage>
        <taxon>Eukaryota</taxon>
        <taxon>Fungi</taxon>
        <taxon>Dikarya</taxon>
        <taxon>Basidiomycota</taxon>
        <taxon>Agaricomycotina</taxon>
        <taxon>Tremellomycetes</taxon>
        <taxon>Filobasidiales</taxon>
        <taxon>Filobasidiaceae</taxon>
        <taxon>Naganishia</taxon>
    </lineage>
</organism>
<evidence type="ECO:0000313" key="2">
    <source>
        <dbReference type="Proteomes" id="UP001227268"/>
    </source>
</evidence>
<sequence length="878" mass="98173">MPKHQLDSRDDRAQNASTPYQRPEPRANRDIDTQQETNTCTLPILSLSEAILAQISAPLAAKHESPAEHAVGQTTSTRTETPRSGRSGRRPPGTIPLASSTPDAAEENNEFQVKHAKYWQKCAPLKRRVYASMIVDIENINDKTGQPSSSLTPKPIKYRTLCFLTKRPIPIDSAMDALPIFNPPLPYLLAPRYSFKCRPGPPVDLTNSTDFNKIRQYTLNLMKIMAKQATFELSKSEMAYLILPISHNNAETGPDQTPETSIAWEEVDAFAAAEGRMLERQELADEIRLKALVDDGLFGYYHTESSTRFQVVGVRRDLCPSSVLEAVNSSDGSNGTIMSVQPRKWRDAFAARMEDVWEDQPIFEVETAYELSLGTRPVSSLRSRYVVPQLIQICNVSLSTYHSLYALPAFLQGLDHVLVANEFIKAYRLQGMSIPLALQAITLPSAGTGTTYQLLEWFGDSICGLVAAIYGYYLQTRHHCSIKQINALKRAIVENKDLNLAAKRSGMAEYLRAEGVSWKAWIPVSLEEGPGRAHCFKRTTFRIGVKGAADIVESVIGAYALSHGIDHIFPTFINLGFEFGIPVDFETLSQLELPDLTSYSTASGFGDQAASFARLASYKFANQALFTFAITLPTNPTFLETPFEQVLLRLGIAVYHHLLVEWMYAKYPDRTEGWLSEAIEIIINTIMQIGPDRMFGGRAQTSGRKKLATLRQKLGNKEAQAIEGDLASPIENAFKLVLACAFIDSGWSWERGPRKIFEHSCAAYLSSVRLPDLHSLHPRQELEKRLREKNCTGLKVEKIKPLSPGTCKITWHGKRIGFAQRDTMNAAVHAASTEALTWYMDPQLKNRRKSLCTCVPKETKEPRSDPRQRPYSKKIKPA</sequence>
<reference evidence="1" key="1">
    <citation type="submission" date="2023-04" db="EMBL/GenBank/DDBJ databases">
        <title>Draft Genome sequencing of Naganishia species isolated from polar environments using Oxford Nanopore Technology.</title>
        <authorList>
            <person name="Leo P."/>
            <person name="Venkateswaran K."/>
        </authorList>
    </citation>
    <scope>NUCLEOTIDE SEQUENCE</scope>
    <source>
        <strain evidence="1">MNA-CCFEE 5423</strain>
    </source>
</reference>